<keyword evidence="6" id="KW-0297">G-protein coupled receptor</keyword>
<feature type="transmembrane region" description="Helical" evidence="12">
    <location>
        <begin position="729"/>
        <end position="750"/>
    </location>
</feature>
<keyword evidence="9" id="KW-0325">Glycoprotein</keyword>
<dbReference type="CDD" id="cd06350">
    <property type="entry name" value="PBP1_GPCR_family_C-like"/>
    <property type="match status" value="1"/>
</dbReference>
<evidence type="ECO:0000313" key="15">
    <source>
        <dbReference type="EnsemblMetazoa" id="XP_020898792.1"/>
    </source>
</evidence>
<keyword evidence="10" id="KW-0807">Transducer</keyword>
<feature type="transmembrane region" description="Helical" evidence="12">
    <location>
        <begin position="762"/>
        <end position="783"/>
    </location>
</feature>
<keyword evidence="8" id="KW-0675">Receptor</keyword>
<keyword evidence="16" id="KW-1185">Reference proteome</keyword>
<feature type="signal peptide" evidence="13">
    <location>
        <begin position="1"/>
        <end position="17"/>
    </location>
</feature>
<dbReference type="GO" id="GO:0004930">
    <property type="term" value="F:G protein-coupled receptor activity"/>
    <property type="evidence" value="ECO:0007669"/>
    <property type="project" value="UniProtKB-KW"/>
</dbReference>
<feature type="transmembrane region" description="Helical" evidence="12">
    <location>
        <begin position="795"/>
        <end position="814"/>
    </location>
</feature>
<keyword evidence="3 12" id="KW-0812">Transmembrane</keyword>
<evidence type="ECO:0000256" key="10">
    <source>
        <dbReference type="ARBA" id="ARBA00023224"/>
    </source>
</evidence>
<feature type="transmembrane region" description="Helical" evidence="12">
    <location>
        <begin position="568"/>
        <end position="590"/>
    </location>
</feature>
<evidence type="ECO:0000256" key="11">
    <source>
        <dbReference type="SAM" id="MobiDB-lite"/>
    </source>
</evidence>
<keyword evidence="2" id="KW-1003">Cell membrane</keyword>
<dbReference type="PROSITE" id="PS50259">
    <property type="entry name" value="G_PROTEIN_RECEP_F3_4"/>
    <property type="match status" value="1"/>
</dbReference>
<dbReference type="GO" id="GO:0005886">
    <property type="term" value="C:plasma membrane"/>
    <property type="evidence" value="ECO:0007669"/>
    <property type="project" value="UniProtKB-SubCell"/>
</dbReference>
<dbReference type="Gene3D" id="2.10.50.30">
    <property type="entry name" value="GPCR, family 3, nine cysteines domain"/>
    <property type="match status" value="1"/>
</dbReference>
<proteinExistence type="predicted"/>
<dbReference type="OrthoDB" id="5984008at2759"/>
<dbReference type="SUPFAM" id="SSF57184">
    <property type="entry name" value="Growth factor receptor domain"/>
    <property type="match status" value="1"/>
</dbReference>
<evidence type="ECO:0000256" key="13">
    <source>
        <dbReference type="SAM" id="SignalP"/>
    </source>
</evidence>
<feature type="transmembrane region" description="Helical" evidence="12">
    <location>
        <begin position="602"/>
        <end position="622"/>
    </location>
</feature>
<dbReference type="RefSeq" id="XP_020898792.1">
    <property type="nucleotide sequence ID" value="XM_021043133.2"/>
</dbReference>
<dbReference type="InterPro" id="IPR001828">
    <property type="entry name" value="ANF_lig-bd_rcpt"/>
</dbReference>
<dbReference type="FunFam" id="3.40.50.2300:FF:000016">
    <property type="entry name" value="Taste 1 receptor member 2"/>
    <property type="match status" value="1"/>
</dbReference>
<dbReference type="Pfam" id="PF01094">
    <property type="entry name" value="ANF_receptor"/>
    <property type="match status" value="1"/>
</dbReference>
<dbReference type="CDD" id="cd13953">
    <property type="entry name" value="7tm_classC_mGluR-like"/>
    <property type="match status" value="1"/>
</dbReference>
<dbReference type="InterPro" id="IPR028082">
    <property type="entry name" value="Peripla_BP_I"/>
</dbReference>
<reference evidence="15" key="1">
    <citation type="submission" date="2022-11" db="UniProtKB">
        <authorList>
            <consortium name="EnsemblMetazoa"/>
        </authorList>
    </citation>
    <scope>IDENTIFICATION</scope>
</reference>
<evidence type="ECO:0000259" key="14">
    <source>
        <dbReference type="PROSITE" id="PS50259"/>
    </source>
</evidence>
<keyword evidence="7 12" id="KW-0472">Membrane</keyword>
<evidence type="ECO:0000256" key="9">
    <source>
        <dbReference type="ARBA" id="ARBA00023180"/>
    </source>
</evidence>
<dbReference type="PRINTS" id="PR00592">
    <property type="entry name" value="CASENSINGR"/>
</dbReference>
<dbReference type="GeneID" id="110237534"/>
<evidence type="ECO:0000256" key="4">
    <source>
        <dbReference type="ARBA" id="ARBA00022729"/>
    </source>
</evidence>
<protein>
    <recommendedName>
        <fullName evidence="14">G-protein coupled receptors family 3 profile domain-containing protein</fullName>
    </recommendedName>
</protein>
<dbReference type="InterPro" id="IPR011500">
    <property type="entry name" value="GPCR_3_9-Cys_dom"/>
</dbReference>
<dbReference type="InterPro" id="IPR050726">
    <property type="entry name" value="mGluR"/>
</dbReference>
<feature type="transmembrane region" description="Helical" evidence="12">
    <location>
        <begin position="680"/>
        <end position="700"/>
    </location>
</feature>
<dbReference type="InterPro" id="IPR009030">
    <property type="entry name" value="Growth_fac_rcpt_cys_sf"/>
</dbReference>
<dbReference type="Pfam" id="PF00003">
    <property type="entry name" value="7tm_3"/>
    <property type="match status" value="1"/>
</dbReference>
<dbReference type="InterPro" id="IPR017978">
    <property type="entry name" value="GPCR_3_C"/>
</dbReference>
<evidence type="ECO:0000256" key="6">
    <source>
        <dbReference type="ARBA" id="ARBA00023040"/>
    </source>
</evidence>
<dbReference type="PRINTS" id="PR00248">
    <property type="entry name" value="GPCRMGR"/>
</dbReference>
<feature type="chain" id="PRO_5037173221" description="G-protein coupled receptors family 3 profile domain-containing protein" evidence="13">
    <location>
        <begin position="18"/>
        <end position="1001"/>
    </location>
</feature>
<dbReference type="InterPro" id="IPR000337">
    <property type="entry name" value="GPCR_3"/>
</dbReference>
<feature type="transmembrane region" description="Helical" evidence="12">
    <location>
        <begin position="634"/>
        <end position="659"/>
    </location>
</feature>
<dbReference type="FunFam" id="2.10.50.30:FF:000005">
    <property type="entry name" value="Metabotropic glutamate receptor"/>
    <property type="match status" value="1"/>
</dbReference>
<keyword evidence="5 12" id="KW-1133">Transmembrane helix</keyword>
<evidence type="ECO:0000256" key="5">
    <source>
        <dbReference type="ARBA" id="ARBA00022989"/>
    </source>
</evidence>
<name>A0A913X4K7_EXADI</name>
<evidence type="ECO:0000256" key="2">
    <source>
        <dbReference type="ARBA" id="ARBA00022475"/>
    </source>
</evidence>
<evidence type="ECO:0000313" key="16">
    <source>
        <dbReference type="Proteomes" id="UP000887567"/>
    </source>
</evidence>
<dbReference type="Gene3D" id="3.40.50.2300">
    <property type="match status" value="2"/>
</dbReference>
<dbReference type="OMA" id="IMCKPEQ"/>
<comment type="subcellular location">
    <subcellularLocation>
        <location evidence="1">Cell membrane</location>
        <topology evidence="1">Multi-pass membrane protein</topology>
    </subcellularLocation>
</comment>
<sequence length="1001" mass="113124">MLLTMVVLVGFIKTTTQYSLTLEGDLTIGGLFPMHLQQPQSCSCDPLSTSQCRRYTKGIFLAESMVYAVELVNKQAILPFNVSLGYNISDTCSSLGVSLSSALTYASLRKSQWFHQDNRTFTQEKRRTLLGVIGAGKSELSLAVNYILSLYDIPQVAYASSATFLNDKSRYKTFLRVLPPDGLQAKAIAQLIAHFKWNYISMVSTDDHYSGALRQAFKEEARRLDICLSNDVVFSNTLPPTDDIQNELEKIKQTKNSSVILLFATETKAEEIIKVADAQNLTSRIWIASDSWSNAKRIIQQRLSVLKGSVGIMFSYHRADGFREYLRGKLRKSTEILDKNSWLQVLTDVLRTEGLDSALQSQDAQSEKILRTAFAQIDYVMNSVYLLSHAIREFCLDLKFLSNTTATEKKQKCLETIYPKVLLGYLFNKTIRGFSRNFSIDENGDPAECQYDFYNIQDNNGEPNYVKIGQYDSKSMLLDLNDSIVDFGNGFGRIPASQCSEVCPAGYFVIRESIQCCWECKPCQNNEISNVSMATSCVACDDDYAANENKSRCVYVPLQYFSWTHPSAIVLGLITIFGFLLTVFILAVFIRHRKSPVVRASCFEITIALLVSIAMGFLLPIIQLSKPSSSLCKASAFLFAIIFTLILSLTLAKIYRTVLILNNRYSTKLYQARCLRSSRAHFITVAVLTAIQVSICMAWFHDQPPLDKITKTLSLNPSRYLWCTNNTSYWFLISSGFLILLSVLCTILAFKSRNFPENYNHAKFVSLAMFTFDMVWLSLMAAYYGSTERGVKQHVIHICAVIFSNFLLLLFIFAPKVYVIFFRPELNNARTFREMNFQHILQGAAEQSRTFSLASLQGHGNVYMMSSGDENNKAVQTPRTYTRDQQIQVDFKHQLVVHKRSLGHRILGIGARKRHMVEKRAYSESDACDPPEIPGKYFRSSSKRSNDSNDANGLRMIEEGTPLAITAPSTEPTPRQETHLMTEHLDAENNDDIFDIEATKN</sequence>
<organism evidence="15 16">
    <name type="scientific">Exaiptasia diaphana</name>
    <name type="common">Tropical sea anemone</name>
    <name type="synonym">Aiptasia pulchella</name>
    <dbReference type="NCBI Taxonomy" id="2652724"/>
    <lineage>
        <taxon>Eukaryota</taxon>
        <taxon>Metazoa</taxon>
        <taxon>Cnidaria</taxon>
        <taxon>Anthozoa</taxon>
        <taxon>Hexacorallia</taxon>
        <taxon>Actiniaria</taxon>
        <taxon>Aiptasiidae</taxon>
        <taxon>Exaiptasia</taxon>
    </lineage>
</organism>
<evidence type="ECO:0000256" key="12">
    <source>
        <dbReference type="SAM" id="Phobius"/>
    </source>
</evidence>
<accession>A0A913X4K7</accession>
<dbReference type="EnsemblMetazoa" id="XM_021043133.2">
    <property type="protein sequence ID" value="XP_020898792.1"/>
    <property type="gene ID" value="LOC110237534"/>
</dbReference>
<dbReference type="SUPFAM" id="SSF53822">
    <property type="entry name" value="Periplasmic binding protein-like I"/>
    <property type="match status" value="1"/>
</dbReference>
<evidence type="ECO:0000256" key="1">
    <source>
        <dbReference type="ARBA" id="ARBA00004651"/>
    </source>
</evidence>
<evidence type="ECO:0000256" key="7">
    <source>
        <dbReference type="ARBA" id="ARBA00023136"/>
    </source>
</evidence>
<dbReference type="Proteomes" id="UP000887567">
    <property type="component" value="Unplaced"/>
</dbReference>
<dbReference type="InterPro" id="IPR038550">
    <property type="entry name" value="GPCR_3_9-Cys_sf"/>
</dbReference>
<dbReference type="KEGG" id="epa:110237534"/>
<feature type="region of interest" description="Disordered" evidence="11">
    <location>
        <begin position="922"/>
        <end position="976"/>
    </location>
</feature>
<evidence type="ECO:0000256" key="3">
    <source>
        <dbReference type="ARBA" id="ARBA00022692"/>
    </source>
</evidence>
<evidence type="ECO:0000256" key="8">
    <source>
        <dbReference type="ARBA" id="ARBA00023170"/>
    </source>
</evidence>
<dbReference type="Pfam" id="PF07562">
    <property type="entry name" value="NCD3G"/>
    <property type="match status" value="1"/>
</dbReference>
<keyword evidence="4 13" id="KW-0732">Signal</keyword>
<feature type="domain" description="G-protein coupled receptors family 3 profile" evidence="14">
    <location>
        <begin position="567"/>
        <end position="836"/>
    </location>
</feature>
<dbReference type="InterPro" id="IPR000068">
    <property type="entry name" value="GPCR_3_Ca_sens_rcpt-rel"/>
</dbReference>
<dbReference type="AlphaFoldDB" id="A0A913X4K7"/>
<dbReference type="PANTHER" id="PTHR24060">
    <property type="entry name" value="METABOTROPIC GLUTAMATE RECEPTOR"/>
    <property type="match status" value="1"/>
</dbReference>